<keyword evidence="3" id="KW-1185">Reference proteome</keyword>
<proteinExistence type="predicted"/>
<feature type="transmembrane region" description="Helical" evidence="1">
    <location>
        <begin position="23"/>
        <end position="43"/>
    </location>
</feature>
<evidence type="ECO:0000313" key="3">
    <source>
        <dbReference type="Proteomes" id="UP000054549"/>
    </source>
</evidence>
<gene>
    <name evidence="2" type="ORF">M378DRAFT_545836</name>
</gene>
<dbReference type="AlphaFoldDB" id="A0A0C2X7A2"/>
<protein>
    <submittedName>
        <fullName evidence="2">Uncharacterized protein</fullName>
    </submittedName>
</protein>
<evidence type="ECO:0000313" key="2">
    <source>
        <dbReference type="EMBL" id="KIL65176.1"/>
    </source>
</evidence>
<dbReference type="OrthoDB" id="3341843at2759"/>
<dbReference type="Proteomes" id="UP000054549">
    <property type="component" value="Unassembled WGS sequence"/>
</dbReference>
<organism evidence="2 3">
    <name type="scientific">Amanita muscaria (strain Koide BX008)</name>
    <dbReference type="NCBI Taxonomy" id="946122"/>
    <lineage>
        <taxon>Eukaryota</taxon>
        <taxon>Fungi</taxon>
        <taxon>Dikarya</taxon>
        <taxon>Basidiomycota</taxon>
        <taxon>Agaricomycotina</taxon>
        <taxon>Agaricomycetes</taxon>
        <taxon>Agaricomycetidae</taxon>
        <taxon>Agaricales</taxon>
        <taxon>Pluteineae</taxon>
        <taxon>Amanitaceae</taxon>
        <taxon>Amanita</taxon>
    </lineage>
</organism>
<feature type="transmembrane region" description="Helical" evidence="1">
    <location>
        <begin position="81"/>
        <end position="100"/>
    </location>
</feature>
<keyword evidence="1" id="KW-0812">Transmembrane</keyword>
<accession>A0A0C2X7A2</accession>
<dbReference type="InParanoid" id="A0A0C2X7A2"/>
<dbReference type="EMBL" id="KN818244">
    <property type="protein sequence ID" value="KIL65176.1"/>
    <property type="molecule type" value="Genomic_DNA"/>
</dbReference>
<reference evidence="2 3" key="1">
    <citation type="submission" date="2014-04" db="EMBL/GenBank/DDBJ databases">
        <title>Evolutionary Origins and Diversification of the Mycorrhizal Mutualists.</title>
        <authorList>
            <consortium name="DOE Joint Genome Institute"/>
            <consortium name="Mycorrhizal Genomics Consortium"/>
            <person name="Kohler A."/>
            <person name="Kuo A."/>
            <person name="Nagy L.G."/>
            <person name="Floudas D."/>
            <person name="Copeland A."/>
            <person name="Barry K.W."/>
            <person name="Cichocki N."/>
            <person name="Veneault-Fourrey C."/>
            <person name="LaButti K."/>
            <person name="Lindquist E.A."/>
            <person name="Lipzen A."/>
            <person name="Lundell T."/>
            <person name="Morin E."/>
            <person name="Murat C."/>
            <person name="Riley R."/>
            <person name="Ohm R."/>
            <person name="Sun H."/>
            <person name="Tunlid A."/>
            <person name="Henrissat B."/>
            <person name="Grigoriev I.V."/>
            <person name="Hibbett D.S."/>
            <person name="Martin F."/>
        </authorList>
    </citation>
    <scope>NUCLEOTIDE SEQUENCE [LARGE SCALE GENOMIC DNA]</scope>
    <source>
        <strain evidence="2 3">Koide BX008</strain>
    </source>
</reference>
<sequence length="113" mass="12666">MKHGPTPAPKIINCLVTQANTNILVTTVVCVVIWDILMFILLLRSAYYTCGIRPQQLDGGTDLILDKSCSQFVKILYRDGLIYYFYTLILHVGNLVSFFVSPVSQNKSLRPGV</sequence>
<evidence type="ECO:0000256" key="1">
    <source>
        <dbReference type="SAM" id="Phobius"/>
    </source>
</evidence>
<name>A0A0C2X7A2_AMAMK</name>
<keyword evidence="1" id="KW-1133">Transmembrane helix</keyword>
<keyword evidence="1" id="KW-0472">Membrane</keyword>
<dbReference type="HOGENOM" id="CLU_2132907_0_0_1"/>